<reference evidence="4" key="1">
    <citation type="journal article" date="2022" name="Int. J. Mol. Sci.">
        <title>Draft Genome of Tanacetum Coccineum: Genomic Comparison of Closely Related Tanacetum-Family Plants.</title>
        <authorList>
            <person name="Yamashiro T."/>
            <person name="Shiraishi A."/>
            <person name="Nakayama K."/>
            <person name="Satake H."/>
        </authorList>
    </citation>
    <scope>NUCLEOTIDE SEQUENCE</scope>
</reference>
<dbReference type="SUPFAM" id="SSF57756">
    <property type="entry name" value="Retrovirus zinc finger-like domains"/>
    <property type="match status" value="1"/>
</dbReference>
<accession>A0ABQ5A545</accession>
<dbReference type="Gene3D" id="4.10.60.10">
    <property type="entry name" value="Zinc finger, CCHC-type"/>
    <property type="match status" value="1"/>
</dbReference>
<dbReference type="CDD" id="cd09272">
    <property type="entry name" value="RNase_HI_RT_Ty1"/>
    <property type="match status" value="1"/>
</dbReference>
<evidence type="ECO:0000256" key="2">
    <source>
        <dbReference type="SAM" id="MobiDB-lite"/>
    </source>
</evidence>
<dbReference type="InterPro" id="IPR001878">
    <property type="entry name" value="Znf_CCHC"/>
</dbReference>
<feature type="domain" description="CCHC-type" evidence="3">
    <location>
        <begin position="252"/>
        <end position="266"/>
    </location>
</feature>
<keyword evidence="1" id="KW-0479">Metal-binding</keyword>
<evidence type="ECO:0000256" key="1">
    <source>
        <dbReference type="PROSITE-ProRule" id="PRU00047"/>
    </source>
</evidence>
<dbReference type="Pfam" id="PF07727">
    <property type="entry name" value="RVT_2"/>
    <property type="match status" value="1"/>
</dbReference>
<dbReference type="Proteomes" id="UP001151760">
    <property type="component" value="Unassembled WGS sequence"/>
</dbReference>
<feature type="compositionally biased region" description="Polar residues" evidence="2">
    <location>
        <begin position="93"/>
        <end position="104"/>
    </location>
</feature>
<dbReference type="InterPro" id="IPR013103">
    <property type="entry name" value="RVT_2"/>
</dbReference>
<dbReference type="SMART" id="SM00343">
    <property type="entry name" value="ZnF_C2HC"/>
    <property type="match status" value="1"/>
</dbReference>
<evidence type="ECO:0000313" key="5">
    <source>
        <dbReference type="Proteomes" id="UP001151760"/>
    </source>
</evidence>
<feature type="compositionally biased region" description="Acidic residues" evidence="2">
    <location>
        <begin position="21"/>
        <end position="43"/>
    </location>
</feature>
<feature type="region of interest" description="Disordered" evidence="2">
    <location>
        <begin position="18"/>
        <end position="44"/>
    </location>
</feature>
<evidence type="ECO:0000313" key="4">
    <source>
        <dbReference type="EMBL" id="GJS96183.1"/>
    </source>
</evidence>
<dbReference type="PROSITE" id="PS50158">
    <property type="entry name" value="ZF_CCHC"/>
    <property type="match status" value="1"/>
</dbReference>
<dbReference type="InterPro" id="IPR036875">
    <property type="entry name" value="Znf_CCHC_sf"/>
</dbReference>
<dbReference type="EMBL" id="BQNB010011867">
    <property type="protein sequence ID" value="GJS96183.1"/>
    <property type="molecule type" value="Genomic_DNA"/>
</dbReference>
<dbReference type="InterPro" id="IPR043502">
    <property type="entry name" value="DNA/RNA_pol_sf"/>
</dbReference>
<name>A0ABQ5A545_9ASTR</name>
<keyword evidence="1" id="KW-0862">Zinc</keyword>
<comment type="caution">
    <text evidence="4">The sequence shown here is derived from an EMBL/GenBank/DDBJ whole genome shotgun (WGS) entry which is preliminary data.</text>
</comment>
<keyword evidence="5" id="KW-1185">Reference proteome</keyword>
<dbReference type="Pfam" id="PF00098">
    <property type="entry name" value="zf-CCHC"/>
    <property type="match status" value="1"/>
</dbReference>
<reference evidence="4" key="2">
    <citation type="submission" date="2022-01" db="EMBL/GenBank/DDBJ databases">
        <authorList>
            <person name="Yamashiro T."/>
            <person name="Shiraishi A."/>
            <person name="Satake H."/>
            <person name="Nakayama K."/>
        </authorList>
    </citation>
    <scope>NUCLEOTIDE SEQUENCE</scope>
</reference>
<keyword evidence="1" id="KW-0863">Zinc-finger</keyword>
<feature type="region of interest" description="Disordered" evidence="2">
    <location>
        <begin position="83"/>
        <end position="104"/>
    </location>
</feature>
<gene>
    <name evidence="4" type="ORF">Tco_0803151</name>
</gene>
<dbReference type="SUPFAM" id="SSF56672">
    <property type="entry name" value="DNA/RNA polymerases"/>
    <property type="match status" value="1"/>
</dbReference>
<proteinExistence type="predicted"/>
<sequence length="993" mass="113679">MGDEYLDTIPSVEELIIVNSNDDDTSSDNDDFEDIEYVEESPPDLEIVSLEESPSPFPIPDSNSFFEKSNTSLSYSDNSLPEFESFSDHTDETSSGSTTTHANNSLTEYDSFHFEIEPDQGELTNVVMEDILGEPRVIPQDHEDPCLFSILQSSGLQSSAYFGILNPDHTFLLSFHDAVDARSLGKAIKVRFGGNEASIADAKKMLWKKMDHLRWQVAMITARIRKFMRKTGRPIDLKPKNGITFDKSKIECFNCQKLGHFARECRFAKYQENRATMLTYALMALTGLNKNGWSMEFDAEHVHFGQDGLGDFDWSNKADDAPVSLALMATNSEVPYCSKCSKSYKKLLEKLSNLKGVIFKELGTEILGFGIESSNSMESDISSGDETLTDSTYENFKREKAYKAVPPPTGQSERISRTMLSLTVIKEFLSFLQFKFVMKIWQQRMKLSYGTEDWGMSTSKISTSWLKAIWFGGLPSMDIQVDHFVWMLVRVNCTGHLQEDEERTVREPLEIATLWICKTLSEDNRCDHGIENYADSKETKVYLVNDVEDMDDQQFIVHTTQYMPPVESTAAKEVKLSSEDQALHDELRKREEYLCKGKRSYCVFSTNSFDVWKGGVLTTHKLGFYIDVPSTPTLRILISYPQSTNYWQKLLLGVNKKKASRLYFKSHQALLSFIYKQNRTNHKDQQTCLFACFLSQEEPKKVSQALADEKLEAQGGIGIKWVFRNKRDEVARIEAIRLFLAFASFMGFTVYQMDVKSAFLYGNITEEVYVKQPPGFEDPAHPNKVYRVVKSLYGLHQAPRAWYERLSTFLLKHGYRRGAIDKTLFIKKDRRDIMLVQVYVDDIIFGSTKSSMVKDFEDLMQKEFKMCSMEVNSLSFLGLPSQAIQWWSMIGVSCSLDANQTTCFWINFMHTEIHIDNESTICIVKNPVFHSKTKHIQIRHHFIRDCYEQRLINVVKVHTDDNVADLLTTHPPMALDLAKILLLGRLTIGMMNP</sequence>
<protein>
    <submittedName>
        <fullName evidence="4">Ribonuclease H-like domain-containing protein</fullName>
    </submittedName>
</protein>
<organism evidence="4 5">
    <name type="scientific">Tanacetum coccineum</name>
    <dbReference type="NCBI Taxonomy" id="301880"/>
    <lineage>
        <taxon>Eukaryota</taxon>
        <taxon>Viridiplantae</taxon>
        <taxon>Streptophyta</taxon>
        <taxon>Embryophyta</taxon>
        <taxon>Tracheophyta</taxon>
        <taxon>Spermatophyta</taxon>
        <taxon>Magnoliopsida</taxon>
        <taxon>eudicotyledons</taxon>
        <taxon>Gunneridae</taxon>
        <taxon>Pentapetalae</taxon>
        <taxon>asterids</taxon>
        <taxon>campanulids</taxon>
        <taxon>Asterales</taxon>
        <taxon>Asteraceae</taxon>
        <taxon>Asteroideae</taxon>
        <taxon>Anthemideae</taxon>
        <taxon>Anthemidinae</taxon>
        <taxon>Tanacetum</taxon>
    </lineage>
</organism>
<evidence type="ECO:0000259" key="3">
    <source>
        <dbReference type="PROSITE" id="PS50158"/>
    </source>
</evidence>